<keyword evidence="5" id="KW-1185">Reference proteome</keyword>
<dbReference type="InterPro" id="IPR002347">
    <property type="entry name" value="SDR_fam"/>
</dbReference>
<dbReference type="GO" id="GO:0016491">
    <property type="term" value="F:oxidoreductase activity"/>
    <property type="evidence" value="ECO:0007669"/>
    <property type="project" value="UniProtKB-KW"/>
</dbReference>
<dbReference type="EMBL" id="ML994055">
    <property type="protein sequence ID" value="KAF2199796.1"/>
    <property type="molecule type" value="Genomic_DNA"/>
</dbReference>
<evidence type="ECO:0000256" key="3">
    <source>
        <dbReference type="RuleBase" id="RU000363"/>
    </source>
</evidence>
<dbReference type="Proteomes" id="UP000799536">
    <property type="component" value="Unassembled WGS sequence"/>
</dbReference>
<dbReference type="InterPro" id="IPR051911">
    <property type="entry name" value="SDR_oxidoreductase"/>
</dbReference>
<dbReference type="PRINTS" id="PR00080">
    <property type="entry name" value="SDRFAMILY"/>
</dbReference>
<dbReference type="Gene3D" id="3.40.50.720">
    <property type="entry name" value="NAD(P)-binding Rossmann-like Domain"/>
    <property type="match status" value="1"/>
</dbReference>
<name>A0A9P4JKF6_9PLEO</name>
<evidence type="ECO:0000256" key="1">
    <source>
        <dbReference type="ARBA" id="ARBA00006484"/>
    </source>
</evidence>
<comment type="similarity">
    <text evidence="1 3">Belongs to the short-chain dehydrogenases/reductases (SDR) family.</text>
</comment>
<dbReference type="AlphaFoldDB" id="A0A9P4JKF6"/>
<sequence length="288" mass="31143">MPSATNDAKVWFITGCSTGFGKQIAEAALKRGDVVVATARKLVSLNELKEKGAVIRELDVTWSDEQLSDIVSDVLSIVGRIDILVNNAGYILTGGVEEVSREEALHQYTTNVFGQLNVSRAILPHMRSRRSGVICNMASIGSYRGVAGAGLYCASKAACSLHSEALRAEVAHLGIEVVAVEPGYFRTNFLTSSNRKRAGKRIEDIMEPVETAVKTLDGKNLKQPGNPVKGAELLVEALTKSGRCEGRSLPARLALGSDAVKLIPEIMDKIRGDIDDWKELTQNTSFDE</sequence>
<dbReference type="CDD" id="cd05374">
    <property type="entry name" value="17beta-HSD-like_SDR_c"/>
    <property type="match status" value="1"/>
</dbReference>
<comment type="caution">
    <text evidence="4">The sequence shown here is derived from an EMBL/GenBank/DDBJ whole genome shotgun (WGS) entry which is preliminary data.</text>
</comment>
<proteinExistence type="inferred from homology"/>
<dbReference type="PRINTS" id="PR00081">
    <property type="entry name" value="GDHRDH"/>
</dbReference>
<dbReference type="PANTHER" id="PTHR43976:SF16">
    <property type="entry name" value="SHORT-CHAIN DEHYDROGENASE_REDUCTASE FAMILY PROTEIN"/>
    <property type="match status" value="1"/>
</dbReference>
<dbReference type="Pfam" id="PF00106">
    <property type="entry name" value="adh_short"/>
    <property type="match status" value="1"/>
</dbReference>
<dbReference type="SUPFAM" id="SSF51735">
    <property type="entry name" value="NAD(P)-binding Rossmann-fold domains"/>
    <property type="match status" value="1"/>
</dbReference>
<gene>
    <name evidence="4" type="ORF">GQ43DRAFT_450002</name>
</gene>
<dbReference type="InterPro" id="IPR036291">
    <property type="entry name" value="NAD(P)-bd_dom_sf"/>
</dbReference>
<keyword evidence="2" id="KW-0560">Oxidoreductase</keyword>
<evidence type="ECO:0000313" key="5">
    <source>
        <dbReference type="Proteomes" id="UP000799536"/>
    </source>
</evidence>
<evidence type="ECO:0000256" key="2">
    <source>
        <dbReference type="ARBA" id="ARBA00023002"/>
    </source>
</evidence>
<dbReference type="PANTHER" id="PTHR43976">
    <property type="entry name" value="SHORT CHAIN DEHYDROGENASE"/>
    <property type="match status" value="1"/>
</dbReference>
<reference evidence="4" key="1">
    <citation type="journal article" date="2020" name="Stud. Mycol.">
        <title>101 Dothideomycetes genomes: a test case for predicting lifestyles and emergence of pathogens.</title>
        <authorList>
            <person name="Haridas S."/>
            <person name="Albert R."/>
            <person name="Binder M."/>
            <person name="Bloem J."/>
            <person name="Labutti K."/>
            <person name="Salamov A."/>
            <person name="Andreopoulos B."/>
            <person name="Baker S."/>
            <person name="Barry K."/>
            <person name="Bills G."/>
            <person name="Bluhm B."/>
            <person name="Cannon C."/>
            <person name="Castanera R."/>
            <person name="Culley D."/>
            <person name="Daum C."/>
            <person name="Ezra D."/>
            <person name="Gonzalez J."/>
            <person name="Henrissat B."/>
            <person name="Kuo A."/>
            <person name="Liang C."/>
            <person name="Lipzen A."/>
            <person name="Lutzoni F."/>
            <person name="Magnuson J."/>
            <person name="Mondo S."/>
            <person name="Nolan M."/>
            <person name="Ohm R."/>
            <person name="Pangilinan J."/>
            <person name="Park H.-J."/>
            <person name="Ramirez L."/>
            <person name="Alfaro M."/>
            <person name="Sun H."/>
            <person name="Tritt A."/>
            <person name="Yoshinaga Y."/>
            <person name="Zwiers L.-H."/>
            <person name="Turgeon B."/>
            <person name="Goodwin S."/>
            <person name="Spatafora J."/>
            <person name="Crous P."/>
            <person name="Grigoriev I."/>
        </authorList>
    </citation>
    <scope>NUCLEOTIDE SEQUENCE</scope>
    <source>
        <strain evidence="4">ATCC 74209</strain>
    </source>
</reference>
<dbReference type="OrthoDB" id="1274115at2759"/>
<accession>A0A9P4JKF6</accession>
<organism evidence="4 5">
    <name type="scientific">Delitschia confertaspora ATCC 74209</name>
    <dbReference type="NCBI Taxonomy" id="1513339"/>
    <lineage>
        <taxon>Eukaryota</taxon>
        <taxon>Fungi</taxon>
        <taxon>Dikarya</taxon>
        <taxon>Ascomycota</taxon>
        <taxon>Pezizomycotina</taxon>
        <taxon>Dothideomycetes</taxon>
        <taxon>Pleosporomycetidae</taxon>
        <taxon>Pleosporales</taxon>
        <taxon>Delitschiaceae</taxon>
        <taxon>Delitschia</taxon>
    </lineage>
</organism>
<evidence type="ECO:0000313" key="4">
    <source>
        <dbReference type="EMBL" id="KAF2199796.1"/>
    </source>
</evidence>
<protein>
    <submittedName>
        <fullName evidence="4">Serine 3-dehydrogenase</fullName>
    </submittedName>
</protein>